<dbReference type="Proteomes" id="UP000000628">
    <property type="component" value="Chromosome"/>
</dbReference>
<dbReference type="PANTHER" id="PTHR33824">
    <property type="entry name" value="POLYKETIDE CYCLASE/DEHYDRASE AND LIPID TRANSPORT SUPERFAMILY PROTEIN"/>
    <property type="match status" value="1"/>
</dbReference>
<dbReference type="InterPro" id="IPR005031">
    <property type="entry name" value="COQ10_START"/>
</dbReference>
<proteinExistence type="predicted"/>
<dbReference type="STRING" id="471856.Jden_0245"/>
<dbReference type="CDD" id="cd07817">
    <property type="entry name" value="SRPBCC_8"/>
    <property type="match status" value="1"/>
</dbReference>
<evidence type="ECO:0000313" key="4">
    <source>
        <dbReference type="Proteomes" id="UP000000628"/>
    </source>
</evidence>
<feature type="region of interest" description="Disordered" evidence="1">
    <location>
        <begin position="140"/>
        <end position="217"/>
    </location>
</feature>
<reference evidence="3 4" key="1">
    <citation type="journal article" date="2009" name="Stand. Genomic Sci.">
        <title>Complete genome sequence of Jonesia denitrificans type strain (Prevot 55134).</title>
        <authorList>
            <person name="Pukall R."/>
            <person name="Gehrich-Schroter G."/>
            <person name="Lapidus A."/>
            <person name="Nolan M."/>
            <person name="Glavina Del Rio T."/>
            <person name="Lucas S."/>
            <person name="Chen F."/>
            <person name="Tice H."/>
            <person name="Pitluck S."/>
            <person name="Cheng J.F."/>
            <person name="Copeland A."/>
            <person name="Saunders E."/>
            <person name="Brettin T."/>
            <person name="Detter J.C."/>
            <person name="Bruce D."/>
            <person name="Goodwin L."/>
            <person name="Pati A."/>
            <person name="Ivanova N."/>
            <person name="Mavromatis K."/>
            <person name="Ovchinnikova G."/>
            <person name="Chen A."/>
            <person name="Palaniappan K."/>
            <person name="Land M."/>
            <person name="Hauser L."/>
            <person name="Chang Y.J."/>
            <person name="Jeffries C.D."/>
            <person name="Chain P."/>
            <person name="Goker M."/>
            <person name="Bristow J."/>
            <person name="Eisen J.A."/>
            <person name="Markowitz V."/>
            <person name="Hugenholtz P."/>
            <person name="Kyrpides N.C."/>
            <person name="Klenk H.P."/>
            <person name="Han C."/>
        </authorList>
    </citation>
    <scope>NUCLEOTIDE SEQUENCE [LARGE SCALE GENOMIC DNA]</scope>
    <source>
        <strain evidence="4">ATCC 14870 / DSM 20603 / BCRC 15368 / CIP 55.134 / JCM 11481 / NBRC 15587 / NCTC 10816 / Prevot 55134</strain>
    </source>
</reference>
<dbReference type="OrthoDB" id="3695445at2"/>
<dbReference type="Gene3D" id="3.30.530.20">
    <property type="match status" value="1"/>
</dbReference>
<dbReference type="EMBL" id="CP001706">
    <property type="protein sequence ID" value="ACV07919.1"/>
    <property type="molecule type" value="Genomic_DNA"/>
</dbReference>
<dbReference type="AlphaFoldDB" id="C7QZ11"/>
<dbReference type="HOGENOM" id="CLU_079860_3_1_11"/>
<feature type="compositionally biased region" description="Basic and acidic residues" evidence="1">
    <location>
        <begin position="167"/>
        <end position="179"/>
    </location>
</feature>
<evidence type="ECO:0000259" key="2">
    <source>
        <dbReference type="Pfam" id="PF03364"/>
    </source>
</evidence>
<evidence type="ECO:0000313" key="3">
    <source>
        <dbReference type="EMBL" id="ACV07919.1"/>
    </source>
</evidence>
<dbReference type="InterPro" id="IPR023393">
    <property type="entry name" value="START-like_dom_sf"/>
</dbReference>
<feature type="compositionally biased region" description="Basic and acidic residues" evidence="1">
    <location>
        <begin position="186"/>
        <end position="210"/>
    </location>
</feature>
<dbReference type="SUPFAM" id="SSF55961">
    <property type="entry name" value="Bet v1-like"/>
    <property type="match status" value="1"/>
</dbReference>
<dbReference type="eggNOG" id="COG5637">
    <property type="taxonomic scope" value="Bacteria"/>
</dbReference>
<evidence type="ECO:0000256" key="1">
    <source>
        <dbReference type="SAM" id="MobiDB-lite"/>
    </source>
</evidence>
<dbReference type="RefSeq" id="WP_015770548.1">
    <property type="nucleotide sequence ID" value="NC_013174.1"/>
</dbReference>
<dbReference type="PANTHER" id="PTHR33824:SF7">
    <property type="entry name" value="POLYKETIDE CYCLASE_DEHYDRASE AND LIPID TRANSPORT SUPERFAMILY PROTEIN"/>
    <property type="match status" value="1"/>
</dbReference>
<name>C7QZ11_JONDD</name>
<gene>
    <name evidence="3" type="ordered locus">Jden_0245</name>
</gene>
<dbReference type="Pfam" id="PF03364">
    <property type="entry name" value="Polyketide_cyc"/>
    <property type="match status" value="1"/>
</dbReference>
<dbReference type="KEGG" id="jde:Jden_0245"/>
<keyword evidence="4" id="KW-1185">Reference proteome</keyword>
<feature type="domain" description="Coenzyme Q-binding protein COQ10 START" evidence="2">
    <location>
        <begin position="10"/>
        <end position="118"/>
    </location>
</feature>
<dbReference type="InterPro" id="IPR047137">
    <property type="entry name" value="ORF3"/>
</dbReference>
<protein>
    <submittedName>
        <fullName evidence="3">Cyclase/dehydrase</fullName>
    </submittedName>
</protein>
<accession>C7QZ11</accession>
<sequence>MTTVTQTITVDVPLSQAYNQWTQLEDFPTFIDPVDEVIQLDDKHNEWVISIGGVERRYQTEVIHQEPDARIVWTSLETPRHTGVVEFQERAPEQTEVTVALEWEPEGVIENVGAMFGRDSAAVDKALHNFKDFIEGRGDATGLWRGTITPKKEHAMSQPTSPGPDSTEVHEPAQPERPVHPGPPEEPIHRELDPETEDALRAQQERHLDQWRGNQRV</sequence>
<organism evidence="3 4">
    <name type="scientific">Jonesia denitrificans (strain ATCC 14870 / DSM 20603 / BCRC 15368 / CIP 55.134 / JCM 11481 / NBRC 15587 / NCTC 10816 / Prevot 55134)</name>
    <name type="common">Listeria denitrificans</name>
    <dbReference type="NCBI Taxonomy" id="471856"/>
    <lineage>
        <taxon>Bacteria</taxon>
        <taxon>Bacillati</taxon>
        <taxon>Actinomycetota</taxon>
        <taxon>Actinomycetes</taxon>
        <taxon>Micrococcales</taxon>
        <taxon>Jonesiaceae</taxon>
        <taxon>Jonesia</taxon>
    </lineage>
</organism>